<protein>
    <recommendedName>
        <fullName evidence="9">Major facilitator superfamily (MFS) profile domain-containing protein</fullName>
    </recommendedName>
</protein>
<keyword evidence="11" id="KW-1185">Reference proteome</keyword>
<dbReference type="InterPro" id="IPR005829">
    <property type="entry name" value="Sugar_transporter_CS"/>
</dbReference>
<gene>
    <name evidence="10" type="ORF">PISL3812_03988</name>
</gene>
<evidence type="ECO:0000256" key="5">
    <source>
        <dbReference type="ARBA" id="ARBA00022989"/>
    </source>
</evidence>
<feature type="transmembrane region" description="Helical" evidence="8">
    <location>
        <begin position="458"/>
        <end position="479"/>
    </location>
</feature>
<evidence type="ECO:0000256" key="2">
    <source>
        <dbReference type="ARBA" id="ARBA00010992"/>
    </source>
</evidence>
<evidence type="ECO:0000256" key="6">
    <source>
        <dbReference type="ARBA" id="ARBA00023136"/>
    </source>
</evidence>
<dbReference type="SUPFAM" id="SSF103473">
    <property type="entry name" value="MFS general substrate transporter"/>
    <property type="match status" value="1"/>
</dbReference>
<dbReference type="Gene3D" id="1.20.1250.20">
    <property type="entry name" value="MFS general substrate transporter like domains"/>
    <property type="match status" value="1"/>
</dbReference>
<evidence type="ECO:0000259" key="9">
    <source>
        <dbReference type="PROSITE" id="PS50850"/>
    </source>
</evidence>
<dbReference type="OMA" id="AQSANWF"/>
<dbReference type="PROSITE" id="PS00217">
    <property type="entry name" value="SUGAR_TRANSPORT_2"/>
    <property type="match status" value="1"/>
</dbReference>
<feature type="region of interest" description="Disordered" evidence="7">
    <location>
        <begin position="256"/>
        <end position="278"/>
    </location>
</feature>
<feature type="transmembrane region" description="Helical" evidence="8">
    <location>
        <begin position="151"/>
        <end position="169"/>
    </location>
</feature>
<evidence type="ECO:0000313" key="11">
    <source>
        <dbReference type="Proteomes" id="UP000054383"/>
    </source>
</evidence>
<reference evidence="10 11" key="1">
    <citation type="submission" date="2015-04" db="EMBL/GenBank/DDBJ databases">
        <authorList>
            <person name="Syromyatnikov M.Y."/>
            <person name="Popov V.N."/>
        </authorList>
    </citation>
    <scope>NUCLEOTIDE SEQUENCE [LARGE SCALE GENOMIC DNA]</scope>
    <source>
        <strain evidence="10">WF-38-12</strain>
    </source>
</reference>
<evidence type="ECO:0000256" key="8">
    <source>
        <dbReference type="SAM" id="Phobius"/>
    </source>
</evidence>
<evidence type="ECO:0000256" key="3">
    <source>
        <dbReference type="ARBA" id="ARBA00022448"/>
    </source>
</evidence>
<dbReference type="FunFam" id="1.20.1250.20:FF:000134">
    <property type="entry name" value="MFS sugar transporter protein"/>
    <property type="match status" value="1"/>
</dbReference>
<dbReference type="GO" id="GO:0005351">
    <property type="term" value="F:carbohydrate:proton symporter activity"/>
    <property type="evidence" value="ECO:0007669"/>
    <property type="project" value="TreeGrafter"/>
</dbReference>
<dbReference type="PROSITE" id="PS50850">
    <property type="entry name" value="MFS"/>
    <property type="match status" value="1"/>
</dbReference>
<feature type="transmembrane region" description="Helical" evidence="8">
    <location>
        <begin position="181"/>
        <end position="200"/>
    </location>
</feature>
<feature type="transmembrane region" description="Helical" evidence="8">
    <location>
        <begin position="57"/>
        <end position="77"/>
    </location>
</feature>
<dbReference type="PROSITE" id="PS00216">
    <property type="entry name" value="SUGAR_TRANSPORT_1"/>
    <property type="match status" value="1"/>
</dbReference>
<feature type="transmembrane region" description="Helical" evidence="8">
    <location>
        <begin position="294"/>
        <end position="317"/>
    </location>
</feature>
<name>A0A0U1LUS5_TALIS</name>
<evidence type="ECO:0000256" key="1">
    <source>
        <dbReference type="ARBA" id="ARBA00004141"/>
    </source>
</evidence>
<dbReference type="GO" id="GO:0016020">
    <property type="term" value="C:membrane"/>
    <property type="evidence" value="ECO:0007669"/>
    <property type="project" value="UniProtKB-SubCell"/>
</dbReference>
<comment type="similarity">
    <text evidence="2">Belongs to the major facilitator superfamily. Sugar transporter (TC 2.A.1.1) family.</text>
</comment>
<evidence type="ECO:0000256" key="4">
    <source>
        <dbReference type="ARBA" id="ARBA00022692"/>
    </source>
</evidence>
<comment type="subcellular location">
    <subcellularLocation>
        <location evidence="1">Membrane</location>
        <topology evidence="1">Multi-pass membrane protein</topology>
    </subcellularLocation>
</comment>
<evidence type="ECO:0000313" key="10">
    <source>
        <dbReference type="EMBL" id="CRG86975.1"/>
    </source>
</evidence>
<keyword evidence="3" id="KW-0813">Transport</keyword>
<accession>A0A0U1LUS5</accession>
<feature type="transmembrane region" description="Helical" evidence="8">
    <location>
        <begin position="89"/>
        <end position="114"/>
    </location>
</feature>
<dbReference type="PANTHER" id="PTHR48022">
    <property type="entry name" value="PLASTIDIC GLUCOSE TRANSPORTER 4"/>
    <property type="match status" value="1"/>
</dbReference>
<dbReference type="InterPro" id="IPR036259">
    <property type="entry name" value="MFS_trans_sf"/>
</dbReference>
<feature type="transmembrane region" description="Helical" evidence="8">
    <location>
        <begin position="362"/>
        <end position="381"/>
    </location>
</feature>
<dbReference type="PRINTS" id="PR00171">
    <property type="entry name" value="SUGRTRNSPORT"/>
</dbReference>
<dbReference type="OrthoDB" id="5399138at2759"/>
<feature type="transmembrane region" description="Helical" evidence="8">
    <location>
        <begin position="16"/>
        <end position="37"/>
    </location>
</feature>
<keyword evidence="6 8" id="KW-0472">Membrane</keyword>
<keyword evidence="5 8" id="KW-1133">Transmembrane helix</keyword>
<dbReference type="Pfam" id="PF00083">
    <property type="entry name" value="Sugar_tr"/>
    <property type="match status" value="1"/>
</dbReference>
<dbReference type="InterPro" id="IPR005828">
    <property type="entry name" value="MFS_sugar_transport-like"/>
</dbReference>
<sequence>MAGSRILSVPKMPPRYVLTSILCSFGGFLFGIDTGIIGPVTVMSKFSAQFGLLSSTVHGLVVSAILIPAALSSFFAGRVADFLGRPKGISIGALIFGLGAALEAGAASLGMFIAGRCIEGIGEGLYLGTLVVYICEISPPSKRGPLTSGPQLLITLGLVVGFFTCYGTTNIDSSLSWRLPFAILAALAFAFSAAALLWLIPSPRWLSLHGRAAEAAEAWDFLGVSHAEREKLGIDEEEEERRVSVNIEPVVGPSAGCLPSDKSKDAQVTTSPAESRRKGGPWALFARDVRARTIFAIFLMGMQQLSGIDGVLYYAPLLFQQAGLTSSEASFLASGVSALAIFGVTIPALIWSDRWGRRHSTILGGVGITIIMFLIGGLYAGNAVHAHTGAGRWIVIVSIYLFAVIYSLSWGVAIKIYAAEIQPQHTRAAATSVAHGSNWACNFLVALVTPILLSRSSFGAYFLFGGCNLITAVVCIFAMPETKGRSLEEIEEVFKKKQVGTKGLVQVLGNVFGGK</sequence>
<dbReference type="EMBL" id="CVMT01000003">
    <property type="protein sequence ID" value="CRG86975.1"/>
    <property type="molecule type" value="Genomic_DNA"/>
</dbReference>
<dbReference type="Proteomes" id="UP000054383">
    <property type="component" value="Unassembled WGS sequence"/>
</dbReference>
<proteinExistence type="inferred from homology"/>
<dbReference type="InterPro" id="IPR003663">
    <property type="entry name" value="Sugar/inositol_transpt"/>
</dbReference>
<keyword evidence="4 8" id="KW-0812">Transmembrane</keyword>
<evidence type="ECO:0000256" key="7">
    <source>
        <dbReference type="SAM" id="MobiDB-lite"/>
    </source>
</evidence>
<dbReference type="PANTHER" id="PTHR48022:SF2">
    <property type="entry name" value="PLASTIDIC GLUCOSE TRANSPORTER 4"/>
    <property type="match status" value="1"/>
</dbReference>
<feature type="transmembrane region" description="Helical" evidence="8">
    <location>
        <begin position="429"/>
        <end position="452"/>
    </location>
</feature>
<organism evidence="10 11">
    <name type="scientific">Talaromyces islandicus</name>
    <name type="common">Penicillium islandicum</name>
    <dbReference type="NCBI Taxonomy" id="28573"/>
    <lineage>
        <taxon>Eukaryota</taxon>
        <taxon>Fungi</taxon>
        <taxon>Dikarya</taxon>
        <taxon>Ascomycota</taxon>
        <taxon>Pezizomycotina</taxon>
        <taxon>Eurotiomycetes</taxon>
        <taxon>Eurotiomycetidae</taxon>
        <taxon>Eurotiales</taxon>
        <taxon>Trichocomaceae</taxon>
        <taxon>Talaromyces</taxon>
        <taxon>Talaromyces sect. Islandici</taxon>
    </lineage>
</organism>
<feature type="transmembrane region" description="Helical" evidence="8">
    <location>
        <begin position="120"/>
        <end position="139"/>
    </location>
</feature>
<feature type="transmembrane region" description="Helical" evidence="8">
    <location>
        <begin position="329"/>
        <end position="350"/>
    </location>
</feature>
<feature type="domain" description="Major facilitator superfamily (MFS) profile" evidence="9">
    <location>
        <begin position="19"/>
        <end position="483"/>
    </location>
</feature>
<dbReference type="InterPro" id="IPR050360">
    <property type="entry name" value="MFS_Sugar_Transporters"/>
</dbReference>
<feature type="transmembrane region" description="Helical" evidence="8">
    <location>
        <begin position="393"/>
        <end position="417"/>
    </location>
</feature>
<dbReference type="InterPro" id="IPR020846">
    <property type="entry name" value="MFS_dom"/>
</dbReference>
<dbReference type="AlphaFoldDB" id="A0A0U1LUS5"/>